<dbReference type="SMART" id="SM00267">
    <property type="entry name" value="GGDEF"/>
    <property type="match status" value="1"/>
</dbReference>
<reference evidence="4 5" key="1">
    <citation type="submission" date="2020-08" db="EMBL/GenBank/DDBJ databases">
        <authorList>
            <person name="Liu C."/>
            <person name="Sun Q."/>
        </authorList>
    </citation>
    <scope>NUCLEOTIDE SEQUENCE [LARGE SCALE GENOMIC DNA]</scope>
    <source>
        <strain evidence="4 5">N22</strain>
    </source>
</reference>
<dbReference type="InterPro" id="IPR043128">
    <property type="entry name" value="Rev_trsase/Diguanyl_cyclase"/>
</dbReference>
<accession>A0A842JAR0</accession>
<dbReference type="SUPFAM" id="SSF55073">
    <property type="entry name" value="Nucleotide cyclase"/>
    <property type="match status" value="1"/>
</dbReference>
<dbReference type="Gene3D" id="3.30.70.270">
    <property type="match status" value="1"/>
</dbReference>
<dbReference type="InterPro" id="IPR050469">
    <property type="entry name" value="Diguanylate_Cyclase"/>
</dbReference>
<dbReference type="Pfam" id="PF00990">
    <property type="entry name" value="GGDEF"/>
    <property type="match status" value="1"/>
</dbReference>
<comment type="caution">
    <text evidence="4">The sequence shown here is derived from an EMBL/GenBank/DDBJ whole genome shotgun (WGS) entry which is preliminary data.</text>
</comment>
<evidence type="ECO:0000313" key="5">
    <source>
        <dbReference type="Proteomes" id="UP000587396"/>
    </source>
</evidence>
<protein>
    <submittedName>
        <fullName evidence="4">GGDEF domain-containing protein</fullName>
    </submittedName>
</protein>
<dbReference type="InterPro" id="IPR000160">
    <property type="entry name" value="GGDEF_dom"/>
</dbReference>
<organism evidence="4 5">
    <name type="scientific">Gordonibacter massiliensis</name>
    <name type="common">ex Traore et al. 2017</name>
    <dbReference type="NCBI Taxonomy" id="1841863"/>
    <lineage>
        <taxon>Bacteria</taxon>
        <taxon>Bacillati</taxon>
        <taxon>Actinomycetota</taxon>
        <taxon>Coriobacteriia</taxon>
        <taxon>Eggerthellales</taxon>
        <taxon>Eggerthellaceae</taxon>
        <taxon>Gordonibacter</taxon>
    </lineage>
</organism>
<sequence length="399" mass="44445">MQHGKSRSGRWSRVDVQVSVIVAAVVALSFLCVYAFNYQVTYRDMIETLKERSDSIYSYVEDSLDKSTFATIDQAADVDDPDDAAYGAYREMKEAFKRVKAATGVRYLYTAKRADDGTLIYVVDGLPSDSEDFRYPGDPIEPEIVDEMERALANEIVYPTDIKSTDWGHIFVSYYPIHADERVVGVIGIEFDAERQFEAFRTVRFGTPVIGALFCLVAVAVAVVLFRRISNPAYRDLANTDYLTKLKSRNAFEVDVENWNRAGTRVSGIVAIDLDGLKTVNDVLGHAAGDELIRTAAEIVAGRCEDVGPVYRVGGDEFAVCCFELDEEGARNLACDLRAACADATVEGRPLSLSVGWALRGEGEDLRDVHRRADGRMYEEKARARTRRTRTSDDEGERA</sequence>
<gene>
    <name evidence="4" type="ORF">H7313_07765</name>
</gene>
<evidence type="ECO:0000259" key="3">
    <source>
        <dbReference type="PROSITE" id="PS50887"/>
    </source>
</evidence>
<dbReference type="AlphaFoldDB" id="A0A842JAR0"/>
<dbReference type="EMBL" id="JACMSE010000004">
    <property type="protein sequence ID" value="MBC2889242.1"/>
    <property type="molecule type" value="Genomic_DNA"/>
</dbReference>
<name>A0A842JAR0_9ACTN</name>
<feature type="transmembrane region" description="Helical" evidence="2">
    <location>
        <begin position="205"/>
        <end position="226"/>
    </location>
</feature>
<dbReference type="PANTHER" id="PTHR45138:SF9">
    <property type="entry name" value="DIGUANYLATE CYCLASE DGCM-RELATED"/>
    <property type="match status" value="1"/>
</dbReference>
<dbReference type="InterPro" id="IPR029787">
    <property type="entry name" value="Nucleotide_cyclase"/>
</dbReference>
<feature type="transmembrane region" description="Helical" evidence="2">
    <location>
        <begin position="16"/>
        <end position="36"/>
    </location>
</feature>
<keyword evidence="2" id="KW-1133">Transmembrane helix</keyword>
<evidence type="ECO:0000313" key="4">
    <source>
        <dbReference type="EMBL" id="MBC2889242.1"/>
    </source>
</evidence>
<feature type="compositionally biased region" description="Basic and acidic residues" evidence="1">
    <location>
        <begin position="390"/>
        <end position="399"/>
    </location>
</feature>
<evidence type="ECO:0000256" key="2">
    <source>
        <dbReference type="SAM" id="Phobius"/>
    </source>
</evidence>
<keyword evidence="2" id="KW-0812">Transmembrane</keyword>
<feature type="domain" description="GGDEF" evidence="3">
    <location>
        <begin position="265"/>
        <end position="393"/>
    </location>
</feature>
<feature type="region of interest" description="Disordered" evidence="1">
    <location>
        <begin position="378"/>
        <end position="399"/>
    </location>
</feature>
<dbReference type="NCBIfam" id="TIGR00254">
    <property type="entry name" value="GGDEF"/>
    <property type="match status" value="1"/>
</dbReference>
<proteinExistence type="predicted"/>
<evidence type="ECO:0000256" key="1">
    <source>
        <dbReference type="SAM" id="MobiDB-lite"/>
    </source>
</evidence>
<dbReference type="GO" id="GO:0043709">
    <property type="term" value="P:cell adhesion involved in single-species biofilm formation"/>
    <property type="evidence" value="ECO:0007669"/>
    <property type="project" value="TreeGrafter"/>
</dbReference>
<dbReference type="GO" id="GO:0052621">
    <property type="term" value="F:diguanylate cyclase activity"/>
    <property type="evidence" value="ECO:0007669"/>
    <property type="project" value="TreeGrafter"/>
</dbReference>
<dbReference type="PROSITE" id="PS50887">
    <property type="entry name" value="GGDEF"/>
    <property type="match status" value="1"/>
</dbReference>
<dbReference type="Proteomes" id="UP000587396">
    <property type="component" value="Unassembled WGS sequence"/>
</dbReference>
<dbReference type="CDD" id="cd01949">
    <property type="entry name" value="GGDEF"/>
    <property type="match status" value="1"/>
</dbReference>
<dbReference type="GO" id="GO:1902201">
    <property type="term" value="P:negative regulation of bacterial-type flagellum-dependent cell motility"/>
    <property type="evidence" value="ECO:0007669"/>
    <property type="project" value="TreeGrafter"/>
</dbReference>
<keyword evidence="2" id="KW-0472">Membrane</keyword>
<dbReference type="GO" id="GO:0005886">
    <property type="term" value="C:plasma membrane"/>
    <property type="evidence" value="ECO:0007669"/>
    <property type="project" value="TreeGrafter"/>
</dbReference>
<keyword evidence="5" id="KW-1185">Reference proteome</keyword>
<dbReference type="PANTHER" id="PTHR45138">
    <property type="entry name" value="REGULATORY COMPONENTS OF SENSORY TRANSDUCTION SYSTEM"/>
    <property type="match status" value="1"/>
</dbReference>